<organism evidence="4">
    <name type="scientific">uncultured Caudovirales phage</name>
    <dbReference type="NCBI Taxonomy" id="2100421"/>
    <lineage>
        <taxon>Viruses</taxon>
        <taxon>Duplodnaviria</taxon>
        <taxon>Heunggongvirae</taxon>
        <taxon>Uroviricota</taxon>
        <taxon>Caudoviricetes</taxon>
        <taxon>Peduoviridae</taxon>
        <taxon>Maltschvirus</taxon>
        <taxon>Maltschvirus maltsch</taxon>
    </lineage>
</organism>
<dbReference type="GO" id="GO:0030246">
    <property type="term" value="F:carbohydrate binding"/>
    <property type="evidence" value="ECO:0007669"/>
    <property type="project" value="UniProtKB-KW"/>
</dbReference>
<dbReference type="Gene3D" id="2.60.120.200">
    <property type="match status" value="1"/>
</dbReference>
<evidence type="ECO:0000313" key="3">
    <source>
        <dbReference type="EMBL" id="CAB4187155.1"/>
    </source>
</evidence>
<gene>
    <name evidence="2" type="ORF">UFOVP1008_38</name>
    <name evidence="3" type="ORF">UFOVP1160_8</name>
    <name evidence="4" type="ORF">UFOVP1352_42</name>
    <name evidence="1" type="ORF">UFOVP498_46</name>
</gene>
<evidence type="ECO:0000313" key="2">
    <source>
        <dbReference type="EMBL" id="CAB4177722.1"/>
    </source>
</evidence>
<accession>A0A6J5RSL8</accession>
<reference evidence="4" key="1">
    <citation type="submission" date="2020-05" db="EMBL/GenBank/DDBJ databases">
        <authorList>
            <person name="Chiriac C."/>
            <person name="Salcher M."/>
            <person name="Ghai R."/>
            <person name="Kavagutti S V."/>
        </authorList>
    </citation>
    <scope>NUCLEOTIDE SEQUENCE</scope>
</reference>
<proteinExistence type="predicted"/>
<sequence>MGTSYIAFKKSADVGTPIGVAPIDSTYQIFDGEDNVIPLPLSARSIPVPVSTAYGLWRMDGKSGEYISGAIATEWMLDVGSYLKASGANASVSSGGLFGNKLSLNSTAASPARLYLGSQEVAPSASTVLMNILDPGTSDVLTVEYFFKITNALSANQACLLSVGLHQWDINSPAKLLINVEKNAGAWNLIRMLVRTSTSLGPYSYGTGMTTYVSSTLAGSLADGAWHHMAIVKTAALAMKLYVDGALCFSSTSVGAALPSLLLDTYICSSQPDPSNNGDSTFQADIDTLRITNGVMYGGAFSNPVLGADLASPAPSSVLHGNNNVVAFPLKSFNIV</sequence>
<protein>
    <submittedName>
        <fullName evidence="4">Concanavalin A-like lectin/glucanases superfamily</fullName>
    </submittedName>
</protein>
<dbReference type="EMBL" id="LR797110">
    <property type="protein sequence ID" value="CAB4187155.1"/>
    <property type="molecule type" value="Genomic_DNA"/>
</dbReference>
<dbReference type="InterPro" id="IPR013320">
    <property type="entry name" value="ConA-like_dom_sf"/>
</dbReference>
<dbReference type="SUPFAM" id="SSF49899">
    <property type="entry name" value="Concanavalin A-like lectins/glucanases"/>
    <property type="match status" value="1"/>
</dbReference>
<evidence type="ECO:0000313" key="4">
    <source>
        <dbReference type="EMBL" id="CAB4200303.1"/>
    </source>
</evidence>
<name>A0A6J5RSL8_9CAUD</name>
<evidence type="ECO:0000313" key="1">
    <source>
        <dbReference type="EMBL" id="CAB4146681.1"/>
    </source>
</evidence>
<dbReference type="EMBL" id="LR796954">
    <property type="protein sequence ID" value="CAB4177722.1"/>
    <property type="molecule type" value="Genomic_DNA"/>
</dbReference>
<keyword evidence="4" id="KW-0430">Lectin</keyword>
<dbReference type="EMBL" id="LR796467">
    <property type="protein sequence ID" value="CAB4146681.1"/>
    <property type="molecule type" value="Genomic_DNA"/>
</dbReference>
<dbReference type="EMBL" id="LR797301">
    <property type="protein sequence ID" value="CAB4200303.1"/>
    <property type="molecule type" value="Genomic_DNA"/>
</dbReference>
<dbReference type="Pfam" id="PF13385">
    <property type="entry name" value="Laminin_G_3"/>
    <property type="match status" value="1"/>
</dbReference>